<dbReference type="InterPro" id="IPR019826">
    <property type="entry name" value="Carboxylesterase_B_AS"/>
</dbReference>
<dbReference type="InterPro" id="IPR002018">
    <property type="entry name" value="CarbesteraseB"/>
</dbReference>
<accession>N1QIH5</accession>
<dbReference type="EC" id="3.1.1.-" evidence="3"/>
<dbReference type="PROSITE" id="PS00122">
    <property type="entry name" value="CARBOXYLESTERASE_B_1"/>
    <property type="match status" value="1"/>
</dbReference>
<comment type="similarity">
    <text evidence="1 3">Belongs to the type-B carboxylesterase/lipase family.</text>
</comment>
<reference evidence="5 6" key="1">
    <citation type="journal article" date="2012" name="PLoS Pathog.">
        <title>Diverse lifestyles and strategies of plant pathogenesis encoded in the genomes of eighteen Dothideomycetes fungi.</title>
        <authorList>
            <person name="Ohm R.A."/>
            <person name="Feau N."/>
            <person name="Henrissat B."/>
            <person name="Schoch C.L."/>
            <person name="Horwitz B.A."/>
            <person name="Barry K.W."/>
            <person name="Condon B.J."/>
            <person name="Copeland A.C."/>
            <person name="Dhillon B."/>
            <person name="Glaser F."/>
            <person name="Hesse C.N."/>
            <person name="Kosti I."/>
            <person name="LaButti K."/>
            <person name="Lindquist E.A."/>
            <person name="Lucas S."/>
            <person name="Salamov A.A."/>
            <person name="Bradshaw R.E."/>
            <person name="Ciuffetti L."/>
            <person name="Hamelin R.C."/>
            <person name="Kema G.H.J."/>
            <person name="Lawrence C."/>
            <person name="Scott J.A."/>
            <person name="Spatafora J.W."/>
            <person name="Turgeon B.G."/>
            <person name="de Wit P.J.G.M."/>
            <person name="Zhong S."/>
            <person name="Goodwin S.B."/>
            <person name="Grigoriev I.V."/>
        </authorList>
    </citation>
    <scope>NUCLEOTIDE SEQUENCE [LARGE SCALE GENOMIC DNA]</scope>
    <source>
        <strain evidence="5 6">SO2202</strain>
    </source>
</reference>
<evidence type="ECO:0000256" key="2">
    <source>
        <dbReference type="ARBA" id="ARBA00022801"/>
    </source>
</evidence>
<dbReference type="eggNOG" id="KOG1516">
    <property type="taxonomic scope" value="Eukaryota"/>
</dbReference>
<dbReference type="SUPFAM" id="SSF53474">
    <property type="entry name" value="alpha/beta-Hydrolases"/>
    <property type="match status" value="1"/>
</dbReference>
<keyword evidence="2 3" id="KW-0378">Hydrolase</keyword>
<evidence type="ECO:0000256" key="1">
    <source>
        <dbReference type="ARBA" id="ARBA00005964"/>
    </source>
</evidence>
<dbReference type="InterPro" id="IPR050309">
    <property type="entry name" value="Type-B_Carboxylest/Lipase"/>
</dbReference>
<dbReference type="HOGENOM" id="CLU_006586_14_0_1"/>
<dbReference type="Pfam" id="PF00135">
    <property type="entry name" value="COesterase"/>
    <property type="match status" value="1"/>
</dbReference>
<name>N1QIH5_SPHMS</name>
<dbReference type="GeneID" id="27907637"/>
<organism evidence="5 6">
    <name type="scientific">Sphaerulina musiva (strain SO2202)</name>
    <name type="common">Poplar stem canker fungus</name>
    <name type="synonym">Septoria musiva</name>
    <dbReference type="NCBI Taxonomy" id="692275"/>
    <lineage>
        <taxon>Eukaryota</taxon>
        <taxon>Fungi</taxon>
        <taxon>Dikarya</taxon>
        <taxon>Ascomycota</taxon>
        <taxon>Pezizomycotina</taxon>
        <taxon>Dothideomycetes</taxon>
        <taxon>Dothideomycetidae</taxon>
        <taxon>Mycosphaerellales</taxon>
        <taxon>Mycosphaerellaceae</taxon>
        <taxon>Sphaerulina</taxon>
    </lineage>
</organism>
<feature type="domain" description="Carboxylesterase type B" evidence="4">
    <location>
        <begin position="22"/>
        <end position="110"/>
    </location>
</feature>
<dbReference type="Gene3D" id="3.40.50.1820">
    <property type="entry name" value="alpha/beta hydrolase"/>
    <property type="match status" value="1"/>
</dbReference>
<gene>
    <name evidence="5" type="ORF">SEPMUDRAFT_89444</name>
</gene>
<dbReference type="GO" id="GO:0016787">
    <property type="term" value="F:hydrolase activity"/>
    <property type="evidence" value="ECO:0007669"/>
    <property type="project" value="UniProtKB-KW"/>
</dbReference>
<keyword evidence="6" id="KW-1185">Reference proteome</keyword>
<dbReference type="AlphaFoldDB" id="N1QIH5"/>
<dbReference type="EMBL" id="KB456267">
    <property type="protein sequence ID" value="EMF10374.1"/>
    <property type="molecule type" value="Genomic_DNA"/>
</dbReference>
<evidence type="ECO:0000256" key="3">
    <source>
        <dbReference type="RuleBase" id="RU361235"/>
    </source>
</evidence>
<dbReference type="Proteomes" id="UP000016931">
    <property type="component" value="Unassembled WGS sequence"/>
</dbReference>
<dbReference type="OrthoDB" id="3200163at2759"/>
<dbReference type="STRING" id="692275.N1QIH5"/>
<protein>
    <recommendedName>
        <fullName evidence="3">Carboxylic ester hydrolase</fullName>
        <ecNumber evidence="3">3.1.1.-</ecNumber>
    </recommendedName>
</protein>
<dbReference type="InterPro" id="IPR029058">
    <property type="entry name" value="AB_hydrolase_fold"/>
</dbReference>
<evidence type="ECO:0000313" key="6">
    <source>
        <dbReference type="Proteomes" id="UP000016931"/>
    </source>
</evidence>
<sequence length="379" mass="42443">MTFMPASSPCADMVPLVATAVVQQRPMITVFVNYRLNIFAFGDRTSSKNLALKDQRLAIEWVFKHIAHFGGDADNITLAGESAGAVYVHAHMVTRAPIKRAILQSGSLFLSPPQPEARRMILCDKLETRLRQTGYSSLVEATVPALLESMEEANVGSFWLEMTDELRDWETALGDVEHLLIGDVEYESAIWRNGIEPLAASDIVQCFDLANTDAVRLKEAYNIVEDRPTACKIGALDFINDTRFALPVLEIRDAFLQAGRCAYTYTFDQANPWQQSSRAHHAVDLLMLFGDLDFTHNPGAAAVCREVRNRWARFCHGEEPWPLRDTYAFGPYGTCSVISPDEYASRRRLQACRLLKEIGSDMYNLIYAKLAAGRISLLN</sequence>
<dbReference type="RefSeq" id="XP_016758495.1">
    <property type="nucleotide sequence ID" value="XM_016910500.1"/>
</dbReference>
<proteinExistence type="inferred from homology"/>
<dbReference type="OMA" id="NTRCING"/>
<dbReference type="PANTHER" id="PTHR11559">
    <property type="entry name" value="CARBOXYLESTERASE"/>
    <property type="match status" value="1"/>
</dbReference>
<evidence type="ECO:0000259" key="4">
    <source>
        <dbReference type="Pfam" id="PF00135"/>
    </source>
</evidence>
<evidence type="ECO:0000313" key="5">
    <source>
        <dbReference type="EMBL" id="EMF10374.1"/>
    </source>
</evidence>